<gene>
    <name evidence="1" type="ORF">S01H1_17507</name>
</gene>
<accession>X0S9M1</accession>
<protein>
    <submittedName>
        <fullName evidence="1">Uncharacterized protein</fullName>
    </submittedName>
</protein>
<reference evidence="1" key="1">
    <citation type="journal article" date="2014" name="Front. Microbiol.">
        <title>High frequency of phylogenetically diverse reductive dehalogenase-homologous genes in deep subseafloor sedimentary metagenomes.</title>
        <authorList>
            <person name="Kawai M."/>
            <person name="Futagami T."/>
            <person name="Toyoda A."/>
            <person name="Takaki Y."/>
            <person name="Nishi S."/>
            <person name="Hori S."/>
            <person name="Arai W."/>
            <person name="Tsubouchi T."/>
            <person name="Morono Y."/>
            <person name="Uchiyama I."/>
            <person name="Ito T."/>
            <person name="Fujiyama A."/>
            <person name="Inagaki F."/>
            <person name="Takami H."/>
        </authorList>
    </citation>
    <scope>NUCLEOTIDE SEQUENCE</scope>
    <source>
        <strain evidence="1">Expedition CK06-06</strain>
    </source>
</reference>
<evidence type="ECO:0000313" key="1">
    <source>
        <dbReference type="EMBL" id="GAF72622.1"/>
    </source>
</evidence>
<feature type="non-terminal residue" evidence="1">
    <location>
        <position position="1"/>
    </location>
</feature>
<dbReference type="Gene3D" id="2.60.120.260">
    <property type="entry name" value="Galactose-binding domain-like"/>
    <property type="match status" value="1"/>
</dbReference>
<organism evidence="1">
    <name type="scientific">marine sediment metagenome</name>
    <dbReference type="NCBI Taxonomy" id="412755"/>
    <lineage>
        <taxon>unclassified sequences</taxon>
        <taxon>metagenomes</taxon>
        <taxon>ecological metagenomes</taxon>
    </lineage>
</organism>
<comment type="caution">
    <text evidence="1">The sequence shown here is derived from an EMBL/GenBank/DDBJ whole genome shotgun (WGS) entry which is preliminary data.</text>
</comment>
<dbReference type="EMBL" id="BARS01009295">
    <property type="protein sequence ID" value="GAF72622.1"/>
    <property type="molecule type" value="Genomic_DNA"/>
</dbReference>
<name>X0S9M1_9ZZZZ</name>
<proteinExistence type="predicted"/>
<dbReference type="AlphaFoldDB" id="X0S9M1"/>
<sequence length="313" mass="34575">RSVLRDLVEVYPGMLIFYPWSRQGLEYKEQQIINPACERYVTLVSQPHSRVVVEAYIRSLEDLRARFEGAFPARFAAEKKTLSDDLAKMRAAFAGKYGCADAGVAGTPLPVASAPSASPVSQPHGKEVLRVSFEDFTEKDWDTGRIFQLPLQIPGDVTSFARPTGDGGNWTVQAFWASDDSRSGKSFQIQLRNPVRIAGGGVEWWLHGKTALAPGKRHTVTIWAKSDFTGEENEYSDLVLGWAPGSLGDSTVQDYTQYSRQTDVAGWVQIALTFISNSNPQEGDRILIAFAARSQKLALNAVFDDLVITQDEP</sequence>